<protein>
    <recommendedName>
        <fullName evidence="13">Major facilitator superfamily (MFS) profile domain-containing protein</fullName>
    </recommendedName>
</protein>
<organism evidence="11 12">
    <name type="scientific">Penicillium polonicum</name>
    <dbReference type="NCBI Taxonomy" id="60169"/>
    <lineage>
        <taxon>Eukaryota</taxon>
        <taxon>Fungi</taxon>
        <taxon>Dikarya</taxon>
        <taxon>Ascomycota</taxon>
        <taxon>Pezizomycotina</taxon>
        <taxon>Eurotiomycetes</taxon>
        <taxon>Eurotiomycetidae</taxon>
        <taxon>Eurotiales</taxon>
        <taxon>Aspergillaceae</taxon>
        <taxon>Penicillium</taxon>
    </lineage>
</organism>
<dbReference type="PROSITE" id="PS50850">
    <property type="entry name" value="MFS"/>
    <property type="match status" value="1"/>
</dbReference>
<feature type="transmembrane region" description="Helical" evidence="8">
    <location>
        <begin position="178"/>
        <end position="199"/>
    </location>
</feature>
<sequence length="999" mass="113020">MGLPGTRLGAFRAYFFGYFICTAGFLFGYDTGIVGGILEFKSYINDFGYKDQTTVSAVMVSLQNVGAFISALGIFWVSERCGRKKTIQAAMAVFCLGVVLQVVPSHSLVCFYIGRFVAGLGLGAGTAVVPAYNAEMAPKEIRGKLGSGMQWFFALGVMLSYWIDYAVKITLPVSSKQWQIPVGLQMVPAGVLALGLFGMPESVRWLAKKGRFDEAWESLKWMRASEGPEVKAEFNEIRVGLEEELRATEGFNKRELLEPANRYRLLLAVFMFCGQQCTGMTALAYFGPQFFKLLVGNNTNQSLLITGLFGAEKFITVGIYILFFSEMWGRKPTLWISALLMAGCFIVVTVVKETTPEPDAKATPAGIGMVAMIFLTNSIYQFSWGPLPWPYTAEIFPTRIREIGTSAAVSTQWLFNFLFSLVTRYMMNSWGSYVFLFYAILDIIMAIIVFFFVKETKGKSLEEMETIFHSKAAFDVNAVRRETLDVDEVNFYCHFCGVSFNIIFRLKSGELDVPGPQDGQWDGTDPINYTDDDHTAQDPDYLFQRDYEENDPYEYDSDHESTGGMSFDEDAHEKEHSEGSSSDANPDSERQMYYNWVMQTFDPRSATRGDPQLRVGYFDSPMSGYSADAISPEEARGCRTAQFLVHKTAPSDQWQADYLHEPWEIDGDWSLSGICDGTPSRDTSIPTVWPARNGIGDVEADNVNVGVQDTSPDNIAMPFHPWCFDIFCRQSKIQFQHINVSGLMTWRNAEFDWAAFGSFPRAKEVKASQEQWWSHKPGTEYLVSNPLYVPGLPEILLPAVKDEGLGVSYDPYDETRSSQSATHRHAPSHNSQADFFSILPAEIQLMIIDYLGSSDITSLSIASRAFTELPNSVWYRLVRREMPWLWEAWDESECKHSPLLWTNVTTAEIKSVVRARSTYAKALCEDGYTEHAAERVAEYRFPLSVIIPDQVKLPRMNTDWRRVLLQIQLNWDRLKGLQNRQRIWGDVEEVVRRIRKFDV</sequence>
<dbReference type="Pfam" id="PF00083">
    <property type="entry name" value="Sugar_tr"/>
    <property type="match status" value="1"/>
</dbReference>
<dbReference type="InterPro" id="IPR050360">
    <property type="entry name" value="MFS_Sugar_Transporters"/>
</dbReference>
<feature type="transmembrane region" description="Helical" evidence="8">
    <location>
        <begin position="58"/>
        <end position="77"/>
    </location>
</feature>
<evidence type="ECO:0000259" key="10">
    <source>
        <dbReference type="PROSITE" id="PS50850"/>
    </source>
</evidence>
<dbReference type="SUPFAM" id="SSF103473">
    <property type="entry name" value="MFS general substrate transporter"/>
    <property type="match status" value="1"/>
</dbReference>
<comment type="similarity">
    <text evidence="2">Belongs to the major facilitator superfamily. Sugar transporter (TC 2.A.1.1) family.</text>
</comment>
<evidence type="ECO:0000256" key="6">
    <source>
        <dbReference type="ARBA" id="ARBA00023136"/>
    </source>
</evidence>
<dbReference type="InterPro" id="IPR020846">
    <property type="entry name" value="MFS_dom"/>
</dbReference>
<dbReference type="Gene3D" id="1.20.1250.20">
    <property type="entry name" value="MFS general substrate transporter like domains"/>
    <property type="match status" value="1"/>
</dbReference>
<dbReference type="GO" id="GO:0016020">
    <property type="term" value="C:membrane"/>
    <property type="evidence" value="ECO:0007669"/>
    <property type="project" value="UniProtKB-SubCell"/>
</dbReference>
<name>A0A1V6N8B7_PENPO</name>
<dbReference type="SUPFAM" id="SSF81383">
    <property type="entry name" value="F-box domain"/>
    <property type="match status" value="1"/>
</dbReference>
<dbReference type="PANTHER" id="PTHR48022">
    <property type="entry name" value="PLASTIDIC GLUCOSE TRANSPORTER 4"/>
    <property type="match status" value="1"/>
</dbReference>
<dbReference type="OrthoDB" id="6612291at2759"/>
<dbReference type="Gene3D" id="1.20.1280.50">
    <property type="match status" value="1"/>
</dbReference>
<feature type="transmembrane region" description="Helical" evidence="8">
    <location>
        <begin position="303"/>
        <end position="322"/>
    </location>
</feature>
<evidence type="ECO:0008006" key="13">
    <source>
        <dbReference type="Google" id="ProtNLM"/>
    </source>
</evidence>
<evidence type="ECO:0000256" key="5">
    <source>
        <dbReference type="ARBA" id="ARBA00022989"/>
    </source>
</evidence>
<dbReference type="InterPro" id="IPR036047">
    <property type="entry name" value="F-box-like_dom_sf"/>
</dbReference>
<dbReference type="GO" id="GO:0005351">
    <property type="term" value="F:carbohydrate:proton symporter activity"/>
    <property type="evidence" value="ECO:0007669"/>
    <property type="project" value="TreeGrafter"/>
</dbReference>
<feature type="transmembrane region" description="Helical" evidence="8">
    <location>
        <begin position="12"/>
        <end position="38"/>
    </location>
</feature>
<evidence type="ECO:0000256" key="8">
    <source>
        <dbReference type="SAM" id="Phobius"/>
    </source>
</evidence>
<comment type="subcellular location">
    <subcellularLocation>
        <location evidence="1">Membrane</location>
        <topology evidence="1">Multi-pass membrane protein</topology>
    </subcellularLocation>
</comment>
<evidence type="ECO:0000256" key="2">
    <source>
        <dbReference type="ARBA" id="ARBA00010992"/>
    </source>
</evidence>
<dbReference type="InterPro" id="IPR005828">
    <property type="entry name" value="MFS_sugar_transport-like"/>
</dbReference>
<evidence type="ECO:0000313" key="12">
    <source>
        <dbReference type="Proteomes" id="UP000191408"/>
    </source>
</evidence>
<feature type="transmembrane region" description="Helical" evidence="8">
    <location>
        <begin position="89"/>
        <end position="106"/>
    </location>
</feature>
<reference evidence="12" key="1">
    <citation type="journal article" date="2017" name="Nat. Microbiol.">
        <title>Global analysis of biosynthetic gene clusters reveals vast potential of secondary metabolite production in Penicillium species.</title>
        <authorList>
            <person name="Nielsen J.C."/>
            <person name="Grijseels S."/>
            <person name="Prigent S."/>
            <person name="Ji B."/>
            <person name="Dainat J."/>
            <person name="Nielsen K.F."/>
            <person name="Frisvad J.C."/>
            <person name="Workman M."/>
            <person name="Nielsen J."/>
        </authorList>
    </citation>
    <scope>NUCLEOTIDE SEQUENCE [LARGE SCALE GENOMIC DNA]</scope>
    <source>
        <strain evidence="12">IBT 4502</strain>
    </source>
</reference>
<dbReference type="InterPro" id="IPR036259">
    <property type="entry name" value="MFS_trans_sf"/>
</dbReference>
<dbReference type="InterPro" id="IPR003663">
    <property type="entry name" value="Sugar/inositol_transpt"/>
</dbReference>
<evidence type="ECO:0000256" key="7">
    <source>
        <dbReference type="SAM" id="MobiDB-lite"/>
    </source>
</evidence>
<dbReference type="InterPro" id="IPR005829">
    <property type="entry name" value="Sugar_transporter_CS"/>
</dbReference>
<dbReference type="PANTHER" id="PTHR48022:SF25">
    <property type="entry name" value="QUINATE TRANSPORTER, PUTATIVE (AFU_ORTHOLOGUE AFUA_5G12950)-RELATED"/>
    <property type="match status" value="1"/>
</dbReference>
<dbReference type="PRINTS" id="PR00171">
    <property type="entry name" value="SUGRTRNSPORT"/>
</dbReference>
<evidence type="ECO:0000256" key="3">
    <source>
        <dbReference type="ARBA" id="ARBA00022448"/>
    </source>
</evidence>
<keyword evidence="12" id="KW-1185">Reference proteome</keyword>
<dbReference type="NCBIfam" id="TIGR00879">
    <property type="entry name" value="SP"/>
    <property type="match status" value="1"/>
</dbReference>
<dbReference type="PROSITE" id="PS50181">
    <property type="entry name" value="FBOX"/>
    <property type="match status" value="1"/>
</dbReference>
<feature type="compositionally biased region" description="Basic and acidic residues" evidence="7">
    <location>
        <begin position="569"/>
        <end position="578"/>
    </location>
</feature>
<dbReference type="EMBL" id="MDYM01000020">
    <property type="protein sequence ID" value="OQD60852.1"/>
    <property type="molecule type" value="Genomic_DNA"/>
</dbReference>
<dbReference type="InterPro" id="IPR001810">
    <property type="entry name" value="F-box_dom"/>
</dbReference>
<dbReference type="PROSITE" id="PS00216">
    <property type="entry name" value="SUGAR_TRANSPORT_1"/>
    <property type="match status" value="1"/>
</dbReference>
<feature type="transmembrane region" description="Helical" evidence="8">
    <location>
        <begin position="145"/>
        <end position="163"/>
    </location>
</feature>
<feature type="transmembrane region" description="Helical" evidence="8">
    <location>
        <begin position="363"/>
        <end position="382"/>
    </location>
</feature>
<comment type="caution">
    <text evidence="11">The sequence shown here is derived from an EMBL/GenBank/DDBJ whole genome shotgun (WGS) entry which is preliminary data.</text>
</comment>
<keyword evidence="6 8" id="KW-0472">Membrane</keyword>
<evidence type="ECO:0000313" key="11">
    <source>
        <dbReference type="EMBL" id="OQD60852.1"/>
    </source>
</evidence>
<feature type="transmembrane region" description="Helical" evidence="8">
    <location>
        <begin position="334"/>
        <end position="351"/>
    </location>
</feature>
<dbReference type="PROSITE" id="PS00217">
    <property type="entry name" value="SUGAR_TRANSPORT_2"/>
    <property type="match status" value="1"/>
</dbReference>
<dbReference type="Proteomes" id="UP000191408">
    <property type="component" value="Unassembled WGS sequence"/>
</dbReference>
<evidence type="ECO:0000256" key="4">
    <source>
        <dbReference type="ARBA" id="ARBA00022692"/>
    </source>
</evidence>
<feature type="transmembrane region" description="Helical" evidence="8">
    <location>
        <begin position="263"/>
        <end position="283"/>
    </location>
</feature>
<feature type="transmembrane region" description="Helical" evidence="8">
    <location>
        <begin position="112"/>
        <end position="133"/>
    </location>
</feature>
<keyword evidence="5 8" id="KW-1133">Transmembrane helix</keyword>
<gene>
    <name evidence="11" type="ORF">PENPOL_c020G07115</name>
</gene>
<keyword evidence="4 8" id="KW-0812">Transmembrane</keyword>
<feature type="region of interest" description="Disordered" evidence="7">
    <location>
        <begin position="551"/>
        <end position="588"/>
    </location>
</feature>
<evidence type="ECO:0000259" key="9">
    <source>
        <dbReference type="PROSITE" id="PS50181"/>
    </source>
</evidence>
<feature type="domain" description="F-box" evidence="9">
    <location>
        <begin position="833"/>
        <end position="877"/>
    </location>
</feature>
<dbReference type="STRING" id="60169.A0A1V6N8B7"/>
<feature type="domain" description="Major facilitator superfamily (MFS) profile" evidence="10">
    <location>
        <begin position="16"/>
        <end position="457"/>
    </location>
</feature>
<feature type="transmembrane region" description="Helical" evidence="8">
    <location>
        <begin position="433"/>
        <end position="453"/>
    </location>
</feature>
<feature type="region of interest" description="Disordered" evidence="7">
    <location>
        <begin position="515"/>
        <end position="535"/>
    </location>
</feature>
<evidence type="ECO:0000256" key="1">
    <source>
        <dbReference type="ARBA" id="ARBA00004141"/>
    </source>
</evidence>
<proteinExistence type="inferred from homology"/>
<keyword evidence="3" id="KW-0813">Transport</keyword>
<dbReference type="FunFam" id="1.20.1250.20:FF:000090">
    <property type="entry name" value="MFS sugar transporter, putative"/>
    <property type="match status" value="1"/>
</dbReference>
<dbReference type="AlphaFoldDB" id="A0A1V6N8B7"/>
<accession>A0A1V6N8B7</accession>